<dbReference type="InterPro" id="IPR004358">
    <property type="entry name" value="Sig_transdc_His_kin-like_C"/>
</dbReference>
<evidence type="ECO:0000256" key="2">
    <source>
        <dbReference type="ARBA" id="ARBA00012438"/>
    </source>
</evidence>
<feature type="coiled-coil region" evidence="7">
    <location>
        <begin position="546"/>
        <end position="584"/>
    </location>
</feature>
<dbReference type="InterPro" id="IPR013655">
    <property type="entry name" value="PAS_fold_3"/>
</dbReference>
<evidence type="ECO:0000256" key="4">
    <source>
        <dbReference type="ARBA" id="ARBA00022679"/>
    </source>
</evidence>
<keyword evidence="5" id="KW-0418">Kinase</keyword>
<dbReference type="InterPro" id="IPR000700">
    <property type="entry name" value="PAS-assoc_C"/>
</dbReference>
<feature type="domain" description="Histidine kinase" evidence="8">
    <location>
        <begin position="593"/>
        <end position="817"/>
    </location>
</feature>
<name>A0ABX8A6U8_9BRAD</name>
<dbReference type="PRINTS" id="PR00344">
    <property type="entry name" value="BCTRLSENSOR"/>
</dbReference>
<dbReference type="Pfam" id="PF02518">
    <property type="entry name" value="HATPase_c"/>
    <property type="match status" value="1"/>
</dbReference>
<dbReference type="InterPro" id="IPR001789">
    <property type="entry name" value="Sig_transdc_resp-reg_receiver"/>
</dbReference>
<dbReference type="CDD" id="cd18161">
    <property type="entry name" value="REC_hyHK_blue-like"/>
    <property type="match status" value="1"/>
</dbReference>
<dbReference type="PROSITE" id="PS50112">
    <property type="entry name" value="PAS"/>
    <property type="match status" value="1"/>
</dbReference>
<evidence type="ECO:0000256" key="6">
    <source>
        <dbReference type="PROSITE-ProRule" id="PRU00169"/>
    </source>
</evidence>
<dbReference type="InterPro" id="IPR036097">
    <property type="entry name" value="HisK_dim/P_sf"/>
</dbReference>
<dbReference type="PANTHER" id="PTHR43304">
    <property type="entry name" value="PHYTOCHROME-LIKE PROTEIN CPH1"/>
    <property type="match status" value="1"/>
</dbReference>
<sequence>MSSIFTVTPPTDIGMAAAIKNFDWAATPLSAHADWPISLRTAVDLMLSSRFAMCATWGPDQTFLYNDAYAPFLGARHPSALGRPINEVWPEIWHELKPMIDRVLLGETVAFEDLHLVMTRNGYPEDTYWSFSYNPLRNDAGEIVGMLDIAVDTTRKFVDAQKLERERTRLSESEARLRALFSATSDVIYRMSADWQEMHPLDGRGFLADNDQLSVRWLETHVPEDERPTVLSAIADAIGNKTPFFLEHRVRRADGSIGWTSSRAVPIIDAGGEIVEWFGTASDVTQAHEARASLAASREKLELATRSARLGQFDFWPQTGRLEWDDRCRELFGLHPGAPVSYETAYLAGLHPEDRANADAAVSAALDPHGARIFDTEYRTIGIEDGIERHIHARGSAVFEGDVPMRLIGTVQDVTADRKSQAALREVEQRLRLAGRATNDAVWDWDFRSNHVTWNVALTHVYGHDLAHVEPTGEWWIEHIHPDDRARIDVSIHAVIDGKGTDWSDEYRFARADGTYADVLDRGYVLRDEGGAPIRMVGAMLDVSARKAVERQLQQDRQRLTEEVEETAAERDRAEEALRQSQKMEAVGQLTGGLAHDFNNLLTGISGALEMIQLRVAQGRVNELERYSVAAQGAVRRAAALTHRLLAFARRQTLDPKPTDVNRLMFGIEELIRRTVGPQIEVETVGKAGIWTTLVDPNQLENAILNLCINARDAMPEGGRITIETANKWLDERAARERDLEAGQYVSICVTDTGTGMSEDVAAHAFEPFFTTKPMGEGTGLGLSMIYGFARQSGGQVRIYTEVGLGTTMCIYLPRYLSDGNAVDAGAVDHESILNSLRPSFGAGRVMVVDDEPTVRMLVVEVAQELGYDVIEAIDGPSALRLIEGKPTIDLLITDVGLPGGMNGRQVADTMVGMLPELKVLFITGFAENAVIGNGQLSPNMALVTKPFAMEVLATKIQDIMDGV</sequence>
<dbReference type="SUPFAM" id="SSF52172">
    <property type="entry name" value="CheY-like"/>
    <property type="match status" value="1"/>
</dbReference>
<accession>A0ABX8A6U8</accession>
<dbReference type="Pfam" id="PF00072">
    <property type="entry name" value="Response_reg"/>
    <property type="match status" value="1"/>
</dbReference>
<dbReference type="InterPro" id="IPR001610">
    <property type="entry name" value="PAC"/>
</dbReference>
<dbReference type="Pfam" id="PF00512">
    <property type="entry name" value="HisKA"/>
    <property type="match status" value="1"/>
</dbReference>
<evidence type="ECO:0000259" key="9">
    <source>
        <dbReference type="PROSITE" id="PS50110"/>
    </source>
</evidence>
<dbReference type="PROSITE" id="PS50113">
    <property type="entry name" value="PAC"/>
    <property type="match status" value="3"/>
</dbReference>
<dbReference type="CDD" id="cd00082">
    <property type="entry name" value="HisKA"/>
    <property type="match status" value="1"/>
</dbReference>
<dbReference type="InterPro" id="IPR000014">
    <property type="entry name" value="PAS"/>
</dbReference>
<evidence type="ECO:0000313" key="12">
    <source>
        <dbReference type="EMBL" id="QUS39466.1"/>
    </source>
</evidence>
<dbReference type="Gene3D" id="3.30.565.10">
    <property type="entry name" value="Histidine kinase-like ATPase, C-terminal domain"/>
    <property type="match status" value="1"/>
</dbReference>
<proteinExistence type="predicted"/>
<dbReference type="Gene3D" id="3.30.450.20">
    <property type="entry name" value="PAS domain"/>
    <property type="match status" value="4"/>
</dbReference>
<feature type="modified residue" description="4-aspartylphosphate" evidence="6">
    <location>
        <position position="895"/>
    </location>
</feature>
<dbReference type="PROSITE" id="PS50109">
    <property type="entry name" value="HIS_KIN"/>
    <property type="match status" value="1"/>
</dbReference>
<dbReference type="PROSITE" id="PS50110">
    <property type="entry name" value="RESPONSE_REGULATORY"/>
    <property type="match status" value="1"/>
</dbReference>
<evidence type="ECO:0000256" key="3">
    <source>
        <dbReference type="ARBA" id="ARBA00022553"/>
    </source>
</evidence>
<dbReference type="InterPro" id="IPR036890">
    <property type="entry name" value="HATPase_C_sf"/>
</dbReference>
<reference evidence="12 13" key="1">
    <citation type="submission" date="2019-02" db="EMBL/GenBank/DDBJ databases">
        <title>Emended description of the genus Rhodopseudomonas and description of Rhodopseudomonas albus sp. nov., a non-phototrophic, heavy-metal-tolerant bacterium isolated from garden soil.</title>
        <authorList>
            <person name="Bao Z."/>
            <person name="Cao W.W."/>
            <person name="Sato Y."/>
            <person name="Nishizawa T."/>
            <person name="Zhao J."/>
            <person name="Guo Y."/>
            <person name="Ohta H."/>
        </authorList>
    </citation>
    <scope>NUCLEOTIDE SEQUENCE [LARGE SCALE GENOMIC DNA]</scope>
    <source>
        <strain evidence="12 13">SK50-23</strain>
    </source>
</reference>
<evidence type="ECO:0000259" key="10">
    <source>
        <dbReference type="PROSITE" id="PS50112"/>
    </source>
</evidence>
<dbReference type="InterPro" id="IPR003661">
    <property type="entry name" value="HisK_dim/P_dom"/>
</dbReference>
<evidence type="ECO:0000259" key="8">
    <source>
        <dbReference type="PROSITE" id="PS50109"/>
    </source>
</evidence>
<evidence type="ECO:0000259" key="11">
    <source>
        <dbReference type="PROSITE" id="PS50113"/>
    </source>
</evidence>
<dbReference type="InterPro" id="IPR011006">
    <property type="entry name" value="CheY-like_superfamily"/>
</dbReference>
<dbReference type="SMART" id="SM00387">
    <property type="entry name" value="HATPase_c"/>
    <property type="match status" value="1"/>
</dbReference>
<keyword evidence="7" id="KW-0175">Coiled coil</keyword>
<evidence type="ECO:0000256" key="1">
    <source>
        <dbReference type="ARBA" id="ARBA00000085"/>
    </source>
</evidence>
<keyword evidence="4" id="KW-0808">Transferase</keyword>
<dbReference type="NCBIfam" id="TIGR00229">
    <property type="entry name" value="sensory_box"/>
    <property type="match status" value="1"/>
</dbReference>
<dbReference type="SMART" id="SM00086">
    <property type="entry name" value="PAC"/>
    <property type="match status" value="3"/>
</dbReference>
<dbReference type="PANTHER" id="PTHR43304:SF1">
    <property type="entry name" value="PAC DOMAIN-CONTAINING PROTEIN"/>
    <property type="match status" value="1"/>
</dbReference>
<feature type="domain" description="PAS" evidence="10">
    <location>
        <begin position="427"/>
        <end position="499"/>
    </location>
</feature>
<dbReference type="SUPFAM" id="SSF55785">
    <property type="entry name" value="PYP-like sensor domain (PAS domain)"/>
    <property type="match status" value="4"/>
</dbReference>
<keyword evidence="3 6" id="KW-0597">Phosphoprotein</keyword>
<dbReference type="SUPFAM" id="SSF47384">
    <property type="entry name" value="Homodimeric domain of signal transducing histidine kinase"/>
    <property type="match status" value="1"/>
</dbReference>
<dbReference type="CDD" id="cd00130">
    <property type="entry name" value="PAS"/>
    <property type="match status" value="1"/>
</dbReference>
<dbReference type="InterPro" id="IPR035965">
    <property type="entry name" value="PAS-like_dom_sf"/>
</dbReference>
<dbReference type="InterPro" id="IPR003594">
    <property type="entry name" value="HATPase_dom"/>
</dbReference>
<dbReference type="InterPro" id="IPR052162">
    <property type="entry name" value="Sensor_kinase/Photoreceptor"/>
</dbReference>
<gene>
    <name evidence="12" type="ORF">RPMA_11940</name>
</gene>
<dbReference type="InterPro" id="IPR013656">
    <property type="entry name" value="PAS_4"/>
</dbReference>
<dbReference type="Pfam" id="PF08448">
    <property type="entry name" value="PAS_4"/>
    <property type="match status" value="1"/>
</dbReference>
<dbReference type="Gene3D" id="1.10.287.130">
    <property type="match status" value="1"/>
</dbReference>
<dbReference type="InterPro" id="IPR005467">
    <property type="entry name" value="His_kinase_dom"/>
</dbReference>
<dbReference type="Pfam" id="PF08447">
    <property type="entry name" value="PAS_3"/>
    <property type="match status" value="3"/>
</dbReference>
<dbReference type="Gene3D" id="3.40.50.2300">
    <property type="match status" value="1"/>
</dbReference>
<dbReference type="SMART" id="SM00388">
    <property type="entry name" value="HisKA"/>
    <property type="match status" value="1"/>
</dbReference>
<dbReference type="SMART" id="SM00091">
    <property type="entry name" value="PAS"/>
    <property type="match status" value="3"/>
</dbReference>
<feature type="domain" description="PAC" evidence="11">
    <location>
        <begin position="244"/>
        <end position="296"/>
    </location>
</feature>
<keyword evidence="13" id="KW-1185">Reference proteome</keyword>
<dbReference type="EMBL" id="CP036498">
    <property type="protein sequence ID" value="QUS39466.1"/>
    <property type="molecule type" value="Genomic_DNA"/>
</dbReference>
<feature type="domain" description="Response regulatory" evidence="9">
    <location>
        <begin position="845"/>
        <end position="961"/>
    </location>
</feature>
<dbReference type="Proteomes" id="UP000682843">
    <property type="component" value="Chromosome"/>
</dbReference>
<protein>
    <recommendedName>
        <fullName evidence="2">histidine kinase</fullName>
        <ecNumber evidence="2">2.7.13.3</ecNumber>
    </recommendedName>
</protein>
<evidence type="ECO:0000256" key="7">
    <source>
        <dbReference type="SAM" id="Coils"/>
    </source>
</evidence>
<dbReference type="EC" id="2.7.13.3" evidence="2"/>
<feature type="domain" description="PAC" evidence="11">
    <location>
        <begin position="503"/>
        <end position="555"/>
    </location>
</feature>
<feature type="domain" description="PAC" evidence="11">
    <location>
        <begin position="374"/>
        <end position="426"/>
    </location>
</feature>
<organism evidence="12 13">
    <name type="scientific">Tardiphaga alba</name>
    <dbReference type="NCBI Taxonomy" id="340268"/>
    <lineage>
        <taxon>Bacteria</taxon>
        <taxon>Pseudomonadati</taxon>
        <taxon>Pseudomonadota</taxon>
        <taxon>Alphaproteobacteria</taxon>
        <taxon>Hyphomicrobiales</taxon>
        <taxon>Nitrobacteraceae</taxon>
        <taxon>Tardiphaga</taxon>
    </lineage>
</organism>
<comment type="catalytic activity">
    <reaction evidence="1">
        <text>ATP + protein L-histidine = ADP + protein N-phospho-L-histidine.</text>
        <dbReference type="EC" id="2.7.13.3"/>
    </reaction>
</comment>
<evidence type="ECO:0000256" key="5">
    <source>
        <dbReference type="ARBA" id="ARBA00022777"/>
    </source>
</evidence>
<evidence type="ECO:0000313" key="13">
    <source>
        <dbReference type="Proteomes" id="UP000682843"/>
    </source>
</evidence>
<dbReference type="Gene3D" id="2.10.70.100">
    <property type="match status" value="2"/>
</dbReference>
<dbReference type="CDD" id="cd16919">
    <property type="entry name" value="HATPase_CckA-like"/>
    <property type="match status" value="1"/>
</dbReference>
<dbReference type="SMART" id="SM00448">
    <property type="entry name" value="REC"/>
    <property type="match status" value="1"/>
</dbReference>
<dbReference type="SUPFAM" id="SSF55874">
    <property type="entry name" value="ATPase domain of HSP90 chaperone/DNA topoisomerase II/histidine kinase"/>
    <property type="match status" value="1"/>
</dbReference>